<dbReference type="Pfam" id="PF03663">
    <property type="entry name" value="Glyco_hydro_76"/>
    <property type="match status" value="1"/>
</dbReference>
<sequence>MNLILRVAVIATVIYQASAIALDVGDQNSVKQAAITLAQTFYEYHNPSATTGQFDQPEPWFWWLSGAGWTALIDYTAYTNDTTYISGIHAALSANIGADNDLAPASQAGWEANDDQAYWAYATLSALEYGFPPLTCEPADEVANVSCANSWFAISDNVFQQFVTRWYNNSMTCNGGLKWQYNPEETGNGWTYKNSVTNGGFFQLAARLARYTDNSTYAEWANTIWDWSSGVGLIGPNFHVFDGTSDADGANCSSINHDQYSYNIASYLHGAANMFAYSGSGNGSSGGTLWEGRVHNMITAANQTFFSPYQNATGVMYEQICEPRELCNTDQASFKGSLARWMSKSAVLVPSAKDGVMDLLRSSAEGAAQSCSGLGNSTCGTKWYVGGYDGVTGFGQQVSGLEVMLSLMIDDAPKLATLNSNSTLENAALVQILLSVIADNTHTTSDKPPVTYQNLFMDAITTRAHLRPLWRGLVLLPYFNTGRGTNSAFTPSDRSRSSPLELCNHCELAANAPSSAKPISPPDGVAGKSYHCYIDFQNRIYEVNWTNKAQYPNLSSFPEIDGTIRTVSLGDEVSEAFAGSVLLNYGTDGCVRCSHLEPLPIIKLAHPNNLSRLRIQHEFEMLKEMRRHSLPVPIFDDNPMIDNEGIFGYRMEQLFPIDFSNTQAISDDLKTIVKQVHDSGFSHGDLNPSNIMRNGNGSLVLIDPSWGGPLGQRVPHYIPSYQYEGTVFSTTTDEKYLKMYLSAVL</sequence>
<evidence type="ECO:0000256" key="2">
    <source>
        <dbReference type="ARBA" id="ARBA00009699"/>
    </source>
</evidence>
<keyword evidence="7" id="KW-0326">Glycosidase</keyword>
<keyword evidence="4 8" id="KW-0732">Signal</keyword>
<reference evidence="9 10" key="1">
    <citation type="journal article" date="2018" name="BMC Genomics">
        <title>Genomic evidence for intraspecific hybridization in a clonal and extremely halotolerant yeast.</title>
        <authorList>
            <person name="Gostincar C."/>
            <person name="Stajich J.E."/>
            <person name="Zupancic J."/>
            <person name="Zalar P."/>
            <person name="Gunde-Cimerman N."/>
        </authorList>
    </citation>
    <scope>NUCLEOTIDE SEQUENCE [LARGE SCALE GENOMIC DNA]</scope>
    <source>
        <strain evidence="9 10">EXF-151</strain>
    </source>
</reference>
<evidence type="ECO:0000256" key="3">
    <source>
        <dbReference type="ARBA" id="ARBA00012350"/>
    </source>
</evidence>
<feature type="signal peptide" evidence="8">
    <location>
        <begin position="1"/>
        <end position="19"/>
    </location>
</feature>
<dbReference type="Gene3D" id="1.10.510.10">
    <property type="entry name" value="Transferase(Phosphotransferase) domain 1"/>
    <property type="match status" value="1"/>
</dbReference>
<dbReference type="Proteomes" id="UP000270230">
    <property type="component" value="Unassembled WGS sequence"/>
</dbReference>
<protein>
    <recommendedName>
        <fullName evidence="3">mannan endo-1,6-alpha-mannosidase</fullName>
        <ecNumber evidence="3">3.2.1.101</ecNumber>
    </recommendedName>
</protein>
<feature type="chain" id="PRO_5018262139" description="mannan endo-1,6-alpha-mannosidase" evidence="8">
    <location>
        <begin position="20"/>
        <end position="745"/>
    </location>
</feature>
<dbReference type="PANTHER" id="PTHR12145:SF36">
    <property type="entry name" value="MANNAN ENDO-1,6-ALPHA-MANNOSIDASE DCW1"/>
    <property type="match status" value="1"/>
</dbReference>
<gene>
    <name evidence="9" type="ORF">D0865_11970</name>
</gene>
<dbReference type="InterPro" id="IPR011009">
    <property type="entry name" value="Kinase-like_dom_sf"/>
</dbReference>
<dbReference type="PANTHER" id="PTHR12145">
    <property type="entry name" value="MANNAN ENDO-1,6-ALPHA-MANNOSIDASE DCW1"/>
    <property type="match status" value="1"/>
</dbReference>
<dbReference type="Gene3D" id="1.50.10.20">
    <property type="match status" value="1"/>
</dbReference>
<proteinExistence type="inferred from homology"/>
<dbReference type="Pfam" id="PF07387">
    <property type="entry name" value="Seadorna_VP7"/>
    <property type="match status" value="1"/>
</dbReference>
<dbReference type="InterPro" id="IPR005198">
    <property type="entry name" value="Glyco_hydro_76"/>
</dbReference>
<evidence type="ECO:0000313" key="9">
    <source>
        <dbReference type="EMBL" id="RMY42438.1"/>
    </source>
</evidence>
<evidence type="ECO:0000256" key="5">
    <source>
        <dbReference type="ARBA" id="ARBA00022801"/>
    </source>
</evidence>
<evidence type="ECO:0000256" key="7">
    <source>
        <dbReference type="ARBA" id="ARBA00023295"/>
    </source>
</evidence>
<dbReference type="GO" id="GO:0008496">
    <property type="term" value="F:mannan endo-1,6-alpha-mannosidase activity"/>
    <property type="evidence" value="ECO:0007669"/>
    <property type="project" value="UniProtKB-EC"/>
</dbReference>
<dbReference type="OrthoDB" id="4187847at2759"/>
<evidence type="ECO:0000256" key="1">
    <source>
        <dbReference type="ARBA" id="ARBA00001452"/>
    </source>
</evidence>
<evidence type="ECO:0000256" key="6">
    <source>
        <dbReference type="ARBA" id="ARBA00023180"/>
    </source>
</evidence>
<name>A0A3M7BRI9_HORWE</name>
<keyword evidence="5" id="KW-0378">Hydrolase</keyword>
<dbReference type="InterPro" id="IPR008928">
    <property type="entry name" value="6-hairpin_glycosidase_sf"/>
</dbReference>
<dbReference type="VEuPathDB" id="FungiDB:BTJ68_09471"/>
<dbReference type="EC" id="3.2.1.101" evidence="3"/>
<dbReference type="SUPFAM" id="SSF56112">
    <property type="entry name" value="Protein kinase-like (PK-like)"/>
    <property type="match status" value="1"/>
</dbReference>
<evidence type="ECO:0000313" key="10">
    <source>
        <dbReference type="Proteomes" id="UP000270230"/>
    </source>
</evidence>
<dbReference type="SUPFAM" id="SSF48208">
    <property type="entry name" value="Six-hairpin glycosidases"/>
    <property type="match status" value="1"/>
</dbReference>
<evidence type="ECO:0000256" key="4">
    <source>
        <dbReference type="ARBA" id="ARBA00022729"/>
    </source>
</evidence>
<organism evidence="9 10">
    <name type="scientific">Hortaea werneckii</name>
    <name type="common">Black yeast</name>
    <name type="synonym">Cladosporium werneckii</name>
    <dbReference type="NCBI Taxonomy" id="91943"/>
    <lineage>
        <taxon>Eukaryota</taxon>
        <taxon>Fungi</taxon>
        <taxon>Dikarya</taxon>
        <taxon>Ascomycota</taxon>
        <taxon>Pezizomycotina</taxon>
        <taxon>Dothideomycetes</taxon>
        <taxon>Dothideomycetidae</taxon>
        <taxon>Mycosphaerellales</taxon>
        <taxon>Teratosphaeriaceae</taxon>
        <taxon>Hortaea</taxon>
    </lineage>
</organism>
<dbReference type="InterPro" id="IPR009973">
    <property type="entry name" value="Seadorna_VP7"/>
</dbReference>
<dbReference type="InterPro" id="IPR014480">
    <property type="entry name" value="Mannan-1_6-alpha_mannosidase"/>
</dbReference>
<comment type="similarity">
    <text evidence="2">Belongs to the glycosyl hydrolase 76 family.</text>
</comment>
<dbReference type="VEuPathDB" id="FungiDB:BTJ68_09470"/>
<dbReference type="AlphaFoldDB" id="A0A3M7BRI9"/>
<dbReference type="GO" id="GO:0016052">
    <property type="term" value="P:carbohydrate catabolic process"/>
    <property type="evidence" value="ECO:0007669"/>
    <property type="project" value="InterPro"/>
</dbReference>
<accession>A0A3M7BRI9</accession>
<keyword evidence="6" id="KW-0325">Glycoprotein</keyword>
<dbReference type="EMBL" id="QWIN01001340">
    <property type="protein sequence ID" value="RMY42438.1"/>
    <property type="molecule type" value="Genomic_DNA"/>
</dbReference>
<evidence type="ECO:0000256" key="8">
    <source>
        <dbReference type="SAM" id="SignalP"/>
    </source>
</evidence>
<comment type="catalytic activity">
    <reaction evidence="1">
        <text>Random hydrolysis of (1-&gt;6)-alpha-D-mannosidic linkages in unbranched (1-&gt;6)-mannans.</text>
        <dbReference type="EC" id="3.2.1.101"/>
    </reaction>
</comment>
<dbReference type="GO" id="GO:0009272">
    <property type="term" value="P:fungal-type cell wall biogenesis"/>
    <property type="evidence" value="ECO:0007669"/>
    <property type="project" value="TreeGrafter"/>
</dbReference>
<comment type="caution">
    <text evidence="9">The sequence shown here is derived from an EMBL/GenBank/DDBJ whole genome shotgun (WGS) entry which is preliminary data.</text>
</comment>